<dbReference type="EMBL" id="SMFR01000001">
    <property type="protein sequence ID" value="TCK01126.1"/>
    <property type="molecule type" value="Genomic_DNA"/>
</dbReference>
<protein>
    <submittedName>
        <fullName evidence="1">Uncharacterized protein</fullName>
    </submittedName>
</protein>
<sequence>MSEFPAEIFVDPIAARRLSSQSVYRLQHLGARLFPWQEETFTELLLGHLTGVDYRIDAPCPDCVPPRRCTSWGSATQTTGVGGLRLLTRPEEGGNRARGRRGVGADFIYSVRDPSGASEVRLLIQAKRARRGEPIKSAALPTAQRADLRDAAAHFGATAYYLFYAESESAHVGHLTRCAEHTSPSDTSIVIVPAQVLTRAFDEQKRGSIAADLVFALGRTLLCLDGCAPAPGLSAFDRLLGFVREDNPDYQPVDPETRLPATPAVTIIGTRAKPPRRPPSRRVTRAGHQVGDGEILWVDLSAADRWAQSTTPVGASSTLEPSWFDGVDADRLRERTRKYWRLALHRAVAVRFVAAWADGDVRAVYRVLDDSLVIHHDHGGKISFELADVDPASNIHAQVRRRAEAYQSARSTRARNVVGYP</sequence>
<dbReference type="RefSeq" id="WP_067454314.1">
    <property type="nucleotide sequence ID" value="NZ_SMFR01000001.1"/>
</dbReference>
<dbReference type="STRING" id="1210063.GCA_001612665_04412"/>
<keyword evidence="2" id="KW-1185">Reference proteome</keyword>
<comment type="caution">
    <text evidence="1">The sequence shown here is derived from an EMBL/GenBank/DDBJ whole genome shotgun (WGS) entry which is preliminary data.</text>
</comment>
<dbReference type="AlphaFoldDB" id="A0A4V2PCF7"/>
<organism evidence="1 2">
    <name type="scientific">Nocardia alba</name>
    <dbReference type="NCBI Taxonomy" id="225051"/>
    <lineage>
        <taxon>Bacteria</taxon>
        <taxon>Bacillati</taxon>
        <taxon>Actinomycetota</taxon>
        <taxon>Actinomycetes</taxon>
        <taxon>Mycobacteriales</taxon>
        <taxon>Nocardiaceae</taxon>
        <taxon>Nocardia</taxon>
    </lineage>
</organism>
<name>A0A4V2PCF7_9NOCA</name>
<gene>
    <name evidence="1" type="ORF">DFR71_2150</name>
</gene>
<accession>A0A4V2PCF7</accession>
<evidence type="ECO:0000313" key="1">
    <source>
        <dbReference type="EMBL" id="TCK01126.1"/>
    </source>
</evidence>
<reference evidence="1 2" key="1">
    <citation type="submission" date="2019-03" db="EMBL/GenBank/DDBJ databases">
        <title>Genomic Encyclopedia of Type Strains, Phase IV (KMG-IV): sequencing the most valuable type-strain genomes for metagenomic binning, comparative biology and taxonomic classification.</title>
        <authorList>
            <person name="Goeker M."/>
        </authorList>
    </citation>
    <scope>NUCLEOTIDE SEQUENCE [LARGE SCALE GENOMIC DNA]</scope>
    <source>
        <strain evidence="1 2">DSM 44684</strain>
    </source>
</reference>
<evidence type="ECO:0000313" key="2">
    <source>
        <dbReference type="Proteomes" id="UP000294856"/>
    </source>
</evidence>
<dbReference type="Proteomes" id="UP000294856">
    <property type="component" value="Unassembled WGS sequence"/>
</dbReference>
<proteinExistence type="predicted"/>
<dbReference type="OrthoDB" id="9954702at2"/>